<dbReference type="CDD" id="cd00303">
    <property type="entry name" value="retropepsin_like"/>
    <property type="match status" value="1"/>
</dbReference>
<dbReference type="Pfam" id="PF24626">
    <property type="entry name" value="SH3_Tf2-1"/>
    <property type="match status" value="1"/>
</dbReference>
<dbReference type="InterPro" id="IPR056924">
    <property type="entry name" value="SH3_Tf2-1"/>
</dbReference>
<feature type="compositionally biased region" description="Acidic residues" evidence="2">
    <location>
        <begin position="1"/>
        <end position="12"/>
    </location>
</feature>
<feature type="region of interest" description="Disordered" evidence="2">
    <location>
        <begin position="757"/>
        <end position="777"/>
    </location>
</feature>
<accession>A0A6L2LYI4</accession>
<dbReference type="InterPro" id="IPR036397">
    <property type="entry name" value="RNaseH_sf"/>
</dbReference>
<feature type="region of interest" description="Disordered" evidence="2">
    <location>
        <begin position="1"/>
        <end position="38"/>
    </location>
</feature>
<evidence type="ECO:0000259" key="3">
    <source>
        <dbReference type="Pfam" id="PF03732"/>
    </source>
</evidence>
<keyword evidence="1" id="KW-0175">Coiled coil</keyword>
<comment type="caution">
    <text evidence="5">The sequence shown here is derived from an EMBL/GenBank/DDBJ whole genome shotgun (WGS) entry which is preliminary data.</text>
</comment>
<feature type="domain" description="Retrotransposon gag" evidence="3">
    <location>
        <begin position="210"/>
        <end position="280"/>
    </location>
</feature>
<dbReference type="PANTHER" id="PTHR15503">
    <property type="entry name" value="LDOC1 RELATED"/>
    <property type="match status" value="1"/>
</dbReference>
<dbReference type="Gene3D" id="3.30.420.10">
    <property type="entry name" value="Ribonuclease H-like superfamily/Ribonuclease H"/>
    <property type="match status" value="1"/>
</dbReference>
<feature type="compositionally biased region" description="Polar residues" evidence="2">
    <location>
        <begin position="766"/>
        <end position="777"/>
    </location>
</feature>
<feature type="domain" description="Tf2-1-like SH3-like" evidence="4">
    <location>
        <begin position="661"/>
        <end position="724"/>
    </location>
</feature>
<dbReference type="Pfam" id="PF08284">
    <property type="entry name" value="RVP_2"/>
    <property type="match status" value="1"/>
</dbReference>
<protein>
    <submittedName>
        <fullName evidence="5">Putative reverse transcriptase domain-containing protein</fullName>
    </submittedName>
</protein>
<sequence length="981" mass="113025">MDIDDEEHENELELMFPYEEADPLNPPPPASDSKHEDVIKVKDTVEPEDETIPASVHEVDLGNEMRFSVEEGAAVMENLVRKLGNTKETAECKKLKKELEEARFNNILLRMQNERVKKDLYWTRVQAHEFYREMIQSFNAAIVTERARQANAENNASGYGQARGQVTAPVVREYTFARFMKCNPDNFRSIKGAVELGRWFEKTEMTFRISEWWTEMKKLMIAEFYPVEELQRMENKLWNLKVKEYNMVAYTQRFNKLALMCPRMVKPESAKIEAYIQGLSDNIKGEVTSSKPTNLNEVVRMNNQKQRNARAMTTAPNEGKVSSGSFPVCGHCFTRHVGQCMIKCHKCGKIGHKARSFVDTRFSFMLDINPVKINTSYKVELSDGRIVSTNTILKGCTLNLVNRLFEIDLMSIELGTFDLIISMDWLFNHDAVIIYAYKYIEQGFHLFLAHVTEKKPKEKLLEDVLVIRDFPEVFPDDLPGLPPPRQVEFRIDLVPKATPIVRTPYRLASSKVRELSEQLDKEEHEKHLKIILELLKKDRLYAKFSTCDSERTIQTLEDMLCACVIDFGISWDPHLPLVEFSYNNIYHASIKAAPYEALYGWKCRSFVCWSEFGDSQLTVPEMICETTEKIVQIKNRLLTARSHQKSYADRRSKSLEFEVSDMVLLKVSLWKGVVCFGKHEKLSPRYIRPFKILARVGFVAYTLELPKEFKWIHSTFHVSYLKKCLTKGDIVVSMDVIQLDDKLHMIEEPMEIVDREVTKDEGNDGVESSPNSNSKTNLKFQKDYKAEYKKMKDKLALLEASPSSPQNPKTFKPKNKGLVAKIFYWGEEEVSGEEEVTQVKVLMALADDELTVRKNHSHNSEWVDITMRKIRVGVLVESSQSNDPLIGVKCDTCGSTVHFISDHNEFDHFKRGHKNDFVSDLLIDFQIKFSLSIGEIVTHWFTLIVLSALRRSGNENMLGLVILILRSILTDLQVTPTNLDE</sequence>
<dbReference type="SUPFAM" id="SSF53098">
    <property type="entry name" value="Ribonuclease H-like"/>
    <property type="match status" value="1"/>
</dbReference>
<dbReference type="EMBL" id="BKCJ010005157">
    <property type="protein sequence ID" value="GEU65205.1"/>
    <property type="molecule type" value="Genomic_DNA"/>
</dbReference>
<feature type="coiled-coil region" evidence="1">
    <location>
        <begin position="85"/>
        <end position="112"/>
    </location>
</feature>
<dbReference type="GO" id="GO:0003676">
    <property type="term" value="F:nucleic acid binding"/>
    <property type="evidence" value="ECO:0007669"/>
    <property type="project" value="InterPro"/>
</dbReference>
<evidence type="ECO:0000256" key="2">
    <source>
        <dbReference type="SAM" id="MobiDB-lite"/>
    </source>
</evidence>
<dbReference type="PANTHER" id="PTHR15503:SF45">
    <property type="entry name" value="RNA-DIRECTED DNA POLYMERASE HOMOLOG"/>
    <property type="match status" value="1"/>
</dbReference>
<dbReference type="InterPro" id="IPR032567">
    <property type="entry name" value="RTL1-rel"/>
</dbReference>
<dbReference type="InterPro" id="IPR012337">
    <property type="entry name" value="RNaseH-like_sf"/>
</dbReference>
<dbReference type="SUPFAM" id="SSF56672">
    <property type="entry name" value="DNA/RNA polymerases"/>
    <property type="match status" value="1"/>
</dbReference>
<proteinExistence type="predicted"/>
<evidence type="ECO:0000256" key="1">
    <source>
        <dbReference type="SAM" id="Coils"/>
    </source>
</evidence>
<dbReference type="GO" id="GO:0003964">
    <property type="term" value="F:RNA-directed DNA polymerase activity"/>
    <property type="evidence" value="ECO:0007669"/>
    <property type="project" value="UniProtKB-KW"/>
</dbReference>
<dbReference type="InterPro" id="IPR043502">
    <property type="entry name" value="DNA/RNA_pol_sf"/>
</dbReference>
<evidence type="ECO:0000313" key="5">
    <source>
        <dbReference type="EMBL" id="GEU65205.1"/>
    </source>
</evidence>
<evidence type="ECO:0000259" key="4">
    <source>
        <dbReference type="Pfam" id="PF24626"/>
    </source>
</evidence>
<keyword evidence="5" id="KW-0695">RNA-directed DNA polymerase</keyword>
<dbReference type="InterPro" id="IPR005162">
    <property type="entry name" value="Retrotrans_gag_dom"/>
</dbReference>
<reference evidence="5" key="1">
    <citation type="journal article" date="2019" name="Sci. Rep.">
        <title>Draft genome of Tanacetum cinerariifolium, the natural source of mosquito coil.</title>
        <authorList>
            <person name="Yamashiro T."/>
            <person name="Shiraishi A."/>
            <person name="Satake H."/>
            <person name="Nakayama K."/>
        </authorList>
    </citation>
    <scope>NUCLEOTIDE SEQUENCE</scope>
</reference>
<keyword evidence="5" id="KW-0548">Nucleotidyltransferase</keyword>
<keyword evidence="5" id="KW-0808">Transferase</keyword>
<dbReference type="Pfam" id="PF03732">
    <property type="entry name" value="Retrotrans_gag"/>
    <property type="match status" value="1"/>
</dbReference>
<name>A0A6L2LYI4_TANCI</name>
<dbReference type="AlphaFoldDB" id="A0A6L2LYI4"/>
<organism evidence="5">
    <name type="scientific">Tanacetum cinerariifolium</name>
    <name type="common">Dalmatian daisy</name>
    <name type="synonym">Chrysanthemum cinerariifolium</name>
    <dbReference type="NCBI Taxonomy" id="118510"/>
    <lineage>
        <taxon>Eukaryota</taxon>
        <taxon>Viridiplantae</taxon>
        <taxon>Streptophyta</taxon>
        <taxon>Embryophyta</taxon>
        <taxon>Tracheophyta</taxon>
        <taxon>Spermatophyta</taxon>
        <taxon>Magnoliopsida</taxon>
        <taxon>eudicotyledons</taxon>
        <taxon>Gunneridae</taxon>
        <taxon>Pentapetalae</taxon>
        <taxon>asterids</taxon>
        <taxon>campanulids</taxon>
        <taxon>Asterales</taxon>
        <taxon>Asteraceae</taxon>
        <taxon>Asteroideae</taxon>
        <taxon>Anthemideae</taxon>
        <taxon>Anthemidinae</taxon>
        <taxon>Tanacetum</taxon>
    </lineage>
</organism>
<gene>
    <name evidence="5" type="ORF">Tci_037183</name>
</gene>